<keyword evidence="8" id="KW-0711">Selenium</keyword>
<name>A0AAW2ZK72_9EUKA</name>
<dbReference type="SUPFAM" id="SSF56042">
    <property type="entry name" value="PurM C-terminal domain-like"/>
    <property type="match status" value="1"/>
</dbReference>
<proteinExistence type="inferred from homology"/>
<dbReference type="InterPro" id="IPR004536">
    <property type="entry name" value="SPS/SelD"/>
</dbReference>
<dbReference type="PANTHER" id="PTHR10256:SF0">
    <property type="entry name" value="INACTIVE SELENIDE, WATER DIKINASE-LIKE PROTEIN-RELATED"/>
    <property type="match status" value="1"/>
</dbReference>
<dbReference type="GO" id="GO:0016260">
    <property type="term" value="P:selenocysteine biosynthetic process"/>
    <property type="evidence" value="ECO:0007669"/>
    <property type="project" value="InterPro"/>
</dbReference>
<dbReference type="InterPro" id="IPR016188">
    <property type="entry name" value="PurM-like_N"/>
</dbReference>
<dbReference type="SUPFAM" id="SSF53383">
    <property type="entry name" value="PLP-dependent transferases"/>
    <property type="match status" value="1"/>
</dbReference>
<dbReference type="PANTHER" id="PTHR10256">
    <property type="entry name" value="SELENIDE, WATER DIKINASE"/>
    <property type="match status" value="1"/>
</dbReference>
<sequence length="550" mass="59787">MLTVCSHKFYGPKGIGALFVRSDLGIKLFKQIHGAAHERDHRAGTENILNIVGLASACELSNTELQQRIDSTSHLRDLIVNVFREKLDQRSYVINGHPQYKLPNTLNISFVNVEANTLLDEIGSKVAASAGAACHSGDVLMSHVLEAIKLPVNVAMGTIRLSTGMFLTEEDAKEAAHVIADAVLRLAPSTLIDEPSINHDDDAIDNIRLTTTTHGLGCGCKIRPQTLERILRSLRPYKTQNSHNVLVGTETSDDAAVVRIRDDLAIVTTLDFFTPIVDDAFEFGYIAANNALSDIYAMGGTPISCLNIVCFPIRRLPLKVLERVLSGAQKCCSESGVDIVGGHSVDDNELKFGMSVTGSIHPNQIWRNTGGRLGDAIILTKPIGVGIITTAIKTGLAKSDDPIGFTARRIMMESNGNSSKLLQKYSVHACTDVTGFGLIGHMKEMLNGQDDLSIQITYSSVPFIDGLKDLVQLGAVPGGTINNMDYVSQYVSYSKHVTESMKIMLNDAQTSGGLCVAVPFEQYEAIKRELPFVELIGRIVERNVNKIMIV</sequence>
<feature type="domain" description="Aminotransferase class V" evidence="9">
    <location>
        <begin position="1"/>
        <end position="172"/>
    </location>
</feature>
<dbReference type="InterPro" id="IPR036676">
    <property type="entry name" value="PurM-like_C_sf"/>
</dbReference>
<dbReference type="Gene3D" id="3.30.1330.10">
    <property type="entry name" value="PurM-like, N-terminal domain"/>
    <property type="match status" value="1"/>
</dbReference>
<evidence type="ECO:0000256" key="7">
    <source>
        <dbReference type="ARBA" id="ARBA00022842"/>
    </source>
</evidence>
<evidence type="ECO:0000259" key="9">
    <source>
        <dbReference type="Pfam" id="PF00266"/>
    </source>
</evidence>
<dbReference type="FunFam" id="3.30.1330.10:FF:000003">
    <property type="entry name" value="Selenide, water dikinase"/>
    <property type="match status" value="1"/>
</dbReference>
<comment type="similarity">
    <text evidence="1">Belongs to the selenophosphate synthase 1 family. Class I subfamily.</text>
</comment>
<dbReference type="HAMAP" id="MF_00625">
    <property type="entry name" value="SelD"/>
    <property type="match status" value="1"/>
</dbReference>
<keyword evidence="4" id="KW-0547">Nucleotide-binding</keyword>
<evidence type="ECO:0000256" key="3">
    <source>
        <dbReference type="ARBA" id="ARBA00022723"/>
    </source>
</evidence>
<dbReference type="AlphaFoldDB" id="A0AAW2ZK72"/>
<dbReference type="InterPro" id="IPR010918">
    <property type="entry name" value="PurM-like_C_dom"/>
</dbReference>
<dbReference type="GO" id="GO:0004756">
    <property type="term" value="F:selenide, water dikinase activity"/>
    <property type="evidence" value="ECO:0007669"/>
    <property type="project" value="InterPro"/>
</dbReference>
<keyword evidence="5" id="KW-0418">Kinase</keyword>
<dbReference type="InterPro" id="IPR000192">
    <property type="entry name" value="Aminotrans_V_dom"/>
</dbReference>
<evidence type="ECO:0000256" key="5">
    <source>
        <dbReference type="ARBA" id="ARBA00022777"/>
    </source>
</evidence>
<dbReference type="SUPFAM" id="SSF55326">
    <property type="entry name" value="PurM N-terminal domain-like"/>
    <property type="match status" value="1"/>
</dbReference>
<dbReference type="Proteomes" id="UP001431209">
    <property type="component" value="Unassembled WGS sequence"/>
</dbReference>
<comment type="caution">
    <text evidence="12">The sequence shown here is derived from an EMBL/GenBank/DDBJ whole genome shotgun (WGS) entry which is preliminary data.</text>
</comment>
<dbReference type="InterPro" id="IPR015424">
    <property type="entry name" value="PyrdxlP-dep_Trfase"/>
</dbReference>
<evidence type="ECO:0000313" key="13">
    <source>
        <dbReference type="Proteomes" id="UP001431209"/>
    </source>
</evidence>
<dbReference type="Pfam" id="PF00586">
    <property type="entry name" value="AIRS"/>
    <property type="match status" value="1"/>
</dbReference>
<keyword evidence="13" id="KW-1185">Reference proteome</keyword>
<accession>A0AAW2ZK72</accession>
<dbReference type="InterPro" id="IPR036921">
    <property type="entry name" value="PurM-like_N_sf"/>
</dbReference>
<dbReference type="EMBL" id="JAOPGA020001603">
    <property type="protein sequence ID" value="KAL0489789.1"/>
    <property type="molecule type" value="Genomic_DNA"/>
</dbReference>
<dbReference type="CDD" id="cd02195">
    <property type="entry name" value="SelD"/>
    <property type="match status" value="1"/>
</dbReference>
<organism evidence="12 13">
    <name type="scientific">Acrasis kona</name>
    <dbReference type="NCBI Taxonomy" id="1008807"/>
    <lineage>
        <taxon>Eukaryota</taxon>
        <taxon>Discoba</taxon>
        <taxon>Heterolobosea</taxon>
        <taxon>Tetramitia</taxon>
        <taxon>Eutetramitia</taxon>
        <taxon>Acrasidae</taxon>
        <taxon>Acrasis</taxon>
    </lineage>
</organism>
<keyword evidence="6" id="KW-0067">ATP-binding</keyword>
<feature type="domain" description="PurM-like N-terminal" evidence="10">
    <location>
        <begin position="253"/>
        <end position="359"/>
    </location>
</feature>
<protein>
    <recommendedName>
        <fullName evidence="14">Selenide, water dikinase</fullName>
    </recommendedName>
</protein>
<evidence type="ECO:0000256" key="6">
    <source>
        <dbReference type="ARBA" id="ARBA00022840"/>
    </source>
</evidence>
<feature type="domain" description="PurM-like C-terminal" evidence="11">
    <location>
        <begin position="374"/>
        <end position="547"/>
    </location>
</feature>
<dbReference type="Gene3D" id="3.90.1150.10">
    <property type="entry name" value="Aspartate Aminotransferase, domain 1"/>
    <property type="match status" value="1"/>
</dbReference>
<dbReference type="NCBIfam" id="TIGR00476">
    <property type="entry name" value="selD"/>
    <property type="match status" value="1"/>
</dbReference>
<dbReference type="InterPro" id="IPR015421">
    <property type="entry name" value="PyrdxlP-dep_Trfase_major"/>
</dbReference>
<evidence type="ECO:0000259" key="11">
    <source>
        <dbReference type="Pfam" id="PF02769"/>
    </source>
</evidence>
<dbReference type="GO" id="GO:0005524">
    <property type="term" value="F:ATP binding"/>
    <property type="evidence" value="ECO:0007669"/>
    <property type="project" value="UniProtKB-KW"/>
</dbReference>
<evidence type="ECO:0000313" key="12">
    <source>
        <dbReference type="EMBL" id="KAL0489789.1"/>
    </source>
</evidence>
<dbReference type="InterPro" id="IPR023061">
    <property type="entry name" value="SelD_I"/>
</dbReference>
<dbReference type="GO" id="GO:0005737">
    <property type="term" value="C:cytoplasm"/>
    <property type="evidence" value="ECO:0007669"/>
    <property type="project" value="TreeGrafter"/>
</dbReference>
<dbReference type="Gene3D" id="3.40.640.10">
    <property type="entry name" value="Type I PLP-dependent aspartate aminotransferase-like (Major domain)"/>
    <property type="match status" value="1"/>
</dbReference>
<evidence type="ECO:0000256" key="4">
    <source>
        <dbReference type="ARBA" id="ARBA00022741"/>
    </source>
</evidence>
<dbReference type="Gene3D" id="3.90.650.10">
    <property type="entry name" value="PurM-like C-terminal domain"/>
    <property type="match status" value="1"/>
</dbReference>
<dbReference type="Pfam" id="PF02769">
    <property type="entry name" value="AIRS_C"/>
    <property type="match status" value="1"/>
</dbReference>
<evidence type="ECO:0008006" key="14">
    <source>
        <dbReference type="Google" id="ProtNLM"/>
    </source>
</evidence>
<dbReference type="GO" id="GO:0046872">
    <property type="term" value="F:metal ion binding"/>
    <property type="evidence" value="ECO:0007669"/>
    <property type="project" value="UniProtKB-KW"/>
</dbReference>
<dbReference type="Pfam" id="PF00266">
    <property type="entry name" value="Aminotran_5"/>
    <property type="match status" value="1"/>
</dbReference>
<evidence type="ECO:0000256" key="1">
    <source>
        <dbReference type="ARBA" id="ARBA00008026"/>
    </source>
</evidence>
<dbReference type="InterPro" id="IPR015422">
    <property type="entry name" value="PyrdxlP-dep_Trfase_small"/>
</dbReference>
<keyword evidence="7" id="KW-0460">Magnesium</keyword>
<keyword evidence="2" id="KW-0808">Transferase</keyword>
<evidence type="ECO:0000256" key="8">
    <source>
        <dbReference type="ARBA" id="ARBA00023266"/>
    </source>
</evidence>
<gene>
    <name evidence="12" type="ORF">AKO1_009266</name>
</gene>
<evidence type="ECO:0000256" key="2">
    <source>
        <dbReference type="ARBA" id="ARBA00022679"/>
    </source>
</evidence>
<keyword evidence="3" id="KW-0479">Metal-binding</keyword>
<dbReference type="NCBIfam" id="NF002098">
    <property type="entry name" value="PRK00943.1"/>
    <property type="match status" value="1"/>
</dbReference>
<reference evidence="12 13" key="1">
    <citation type="submission" date="2024-03" db="EMBL/GenBank/DDBJ databases">
        <title>The Acrasis kona genome and developmental transcriptomes reveal deep origins of eukaryotic multicellular pathways.</title>
        <authorList>
            <person name="Sheikh S."/>
            <person name="Fu C.-J."/>
            <person name="Brown M.W."/>
            <person name="Baldauf S.L."/>
        </authorList>
    </citation>
    <scope>NUCLEOTIDE SEQUENCE [LARGE SCALE GENOMIC DNA]</scope>
    <source>
        <strain evidence="12 13">ATCC MYA-3509</strain>
    </source>
</reference>
<evidence type="ECO:0000259" key="10">
    <source>
        <dbReference type="Pfam" id="PF00586"/>
    </source>
</evidence>